<evidence type="ECO:0000256" key="2">
    <source>
        <dbReference type="ARBA" id="ARBA00022723"/>
    </source>
</evidence>
<feature type="domain" description="Survival protein SurE-like phosphatase/nucleotidase" evidence="4">
    <location>
        <begin position="25"/>
        <end position="243"/>
    </location>
</feature>
<dbReference type="PANTHER" id="PTHR30457:SF0">
    <property type="entry name" value="PHOSPHATASE, PUTATIVE (AFU_ORTHOLOGUE AFUA_4G01070)-RELATED"/>
    <property type="match status" value="1"/>
</dbReference>
<sequence>MGQSTSSNLCTGRRPRTSLAEKKKILIVNDDGVFAPGLRCLVKNLCKRLGDYNDVAIFVLAPDRERSASSHSVTTRGSLTAVDVTAKLKASFASPNDGSHCLIAAYSLTGLPVDCAQLALEGTLFESDTPFSFDLCISGINLGHNAGTNVTYSGTLGAAREAALRGVPSLAVSLDIHSSGSKVADAESPFEHAAILASDIAHELVRGGLAATPSPPKEQASGAPPSASLWNINVPKVEAGKASARHPYPGVWLTRQSAFRIVAQFQLERTTANGTEVAPYIGAAVRDDALGTDTHALERGWVSVTPILADVELQYGCSNASEMRLRSMAEVTRKLAHRVNLALRVLDETTKA</sequence>
<comment type="similarity">
    <text evidence="1">Belongs to the SurE nucleotidase family.</text>
</comment>
<dbReference type="Pfam" id="PF01975">
    <property type="entry name" value="SurE"/>
    <property type="match status" value="1"/>
</dbReference>
<evidence type="ECO:0000313" key="5">
    <source>
        <dbReference type="EMBL" id="GHP03318.1"/>
    </source>
</evidence>
<proteinExistence type="inferred from homology"/>
<dbReference type="Gene3D" id="3.40.1210.10">
    <property type="entry name" value="Survival protein SurE-like phosphatase/nucleotidase"/>
    <property type="match status" value="1"/>
</dbReference>
<accession>A0A830H9E4</accession>
<protein>
    <recommendedName>
        <fullName evidence="4">Survival protein SurE-like phosphatase/nucleotidase domain-containing protein</fullName>
    </recommendedName>
</protein>
<evidence type="ECO:0000313" key="6">
    <source>
        <dbReference type="Proteomes" id="UP000660262"/>
    </source>
</evidence>
<evidence type="ECO:0000256" key="1">
    <source>
        <dbReference type="ARBA" id="ARBA00011062"/>
    </source>
</evidence>
<dbReference type="OrthoDB" id="202825at2759"/>
<dbReference type="EMBL" id="BNJQ01000005">
    <property type="protein sequence ID" value="GHP03318.1"/>
    <property type="molecule type" value="Genomic_DNA"/>
</dbReference>
<dbReference type="SUPFAM" id="SSF64167">
    <property type="entry name" value="SurE-like"/>
    <property type="match status" value="1"/>
</dbReference>
<dbReference type="AlphaFoldDB" id="A0A830H9E4"/>
<reference evidence="5" key="1">
    <citation type="submission" date="2020-10" db="EMBL/GenBank/DDBJ databases">
        <title>Unveiling of a novel bifunctional photoreceptor, Dualchrome1, isolated from a cosmopolitan green alga.</title>
        <authorList>
            <person name="Suzuki S."/>
            <person name="Kawachi M."/>
        </authorList>
    </citation>
    <scope>NUCLEOTIDE SEQUENCE</scope>
    <source>
        <strain evidence="5">NIES 2893</strain>
    </source>
</reference>
<evidence type="ECO:0000256" key="3">
    <source>
        <dbReference type="ARBA" id="ARBA00022801"/>
    </source>
</evidence>
<evidence type="ECO:0000259" key="4">
    <source>
        <dbReference type="Pfam" id="PF01975"/>
    </source>
</evidence>
<dbReference type="InterPro" id="IPR002828">
    <property type="entry name" value="SurE-like_Pase/nucleotidase"/>
</dbReference>
<dbReference type="GO" id="GO:0008252">
    <property type="term" value="F:nucleotidase activity"/>
    <property type="evidence" value="ECO:0007669"/>
    <property type="project" value="InterPro"/>
</dbReference>
<dbReference type="InterPro" id="IPR036523">
    <property type="entry name" value="SurE-like_sf"/>
</dbReference>
<dbReference type="InterPro" id="IPR030048">
    <property type="entry name" value="SurE"/>
</dbReference>
<dbReference type="PANTHER" id="PTHR30457">
    <property type="entry name" value="5'-NUCLEOTIDASE SURE"/>
    <property type="match status" value="1"/>
</dbReference>
<keyword evidence="6" id="KW-1185">Reference proteome</keyword>
<dbReference type="NCBIfam" id="TIGR00087">
    <property type="entry name" value="surE"/>
    <property type="match status" value="1"/>
</dbReference>
<comment type="caution">
    <text evidence="5">The sequence shown here is derived from an EMBL/GenBank/DDBJ whole genome shotgun (WGS) entry which is preliminary data.</text>
</comment>
<dbReference type="HAMAP" id="MF_00060">
    <property type="entry name" value="SurE"/>
    <property type="match status" value="1"/>
</dbReference>
<dbReference type="Proteomes" id="UP000660262">
    <property type="component" value="Unassembled WGS sequence"/>
</dbReference>
<keyword evidence="3" id="KW-0378">Hydrolase</keyword>
<name>A0A830H9E4_9CHLO</name>
<dbReference type="GO" id="GO:0046872">
    <property type="term" value="F:metal ion binding"/>
    <property type="evidence" value="ECO:0007669"/>
    <property type="project" value="UniProtKB-KW"/>
</dbReference>
<keyword evidence="2" id="KW-0479">Metal-binding</keyword>
<gene>
    <name evidence="5" type="ORF">PPROV_000207300</name>
</gene>
<organism evidence="5 6">
    <name type="scientific">Pycnococcus provasolii</name>
    <dbReference type="NCBI Taxonomy" id="41880"/>
    <lineage>
        <taxon>Eukaryota</taxon>
        <taxon>Viridiplantae</taxon>
        <taxon>Chlorophyta</taxon>
        <taxon>Pseudoscourfieldiophyceae</taxon>
        <taxon>Pseudoscourfieldiales</taxon>
        <taxon>Pycnococcaceae</taxon>
        <taxon>Pycnococcus</taxon>
    </lineage>
</organism>